<evidence type="ECO:0000256" key="1">
    <source>
        <dbReference type="SAM" id="Coils"/>
    </source>
</evidence>
<gene>
    <name evidence="3" type="ORF">LODBEIA_P58840</name>
</gene>
<dbReference type="RefSeq" id="XP_066832822.1">
    <property type="nucleotide sequence ID" value="XM_066976265.1"/>
</dbReference>
<reference evidence="3 4" key="1">
    <citation type="submission" date="2024-03" db="EMBL/GenBank/DDBJ databases">
        <authorList>
            <person name="Brejova B."/>
        </authorList>
    </citation>
    <scope>NUCLEOTIDE SEQUENCE [LARGE SCALE GENOMIC DNA]</scope>
    <source>
        <strain evidence="3 4">CBS 14171</strain>
    </source>
</reference>
<feature type="compositionally biased region" description="Low complexity" evidence="2">
    <location>
        <begin position="1"/>
        <end position="12"/>
    </location>
</feature>
<dbReference type="Proteomes" id="UP001497383">
    <property type="component" value="Chromosome 8"/>
</dbReference>
<evidence type="ECO:0000313" key="3">
    <source>
        <dbReference type="EMBL" id="CAK9442141.1"/>
    </source>
</evidence>
<evidence type="ECO:0000256" key="2">
    <source>
        <dbReference type="SAM" id="MobiDB-lite"/>
    </source>
</evidence>
<keyword evidence="1" id="KW-0175">Coiled coil</keyword>
<evidence type="ECO:0000313" key="4">
    <source>
        <dbReference type="Proteomes" id="UP001497383"/>
    </source>
</evidence>
<dbReference type="EMBL" id="OZ022412">
    <property type="protein sequence ID" value="CAK9442141.1"/>
    <property type="molecule type" value="Genomic_DNA"/>
</dbReference>
<feature type="coiled-coil region" evidence="1">
    <location>
        <begin position="379"/>
        <end position="406"/>
    </location>
</feature>
<proteinExistence type="predicted"/>
<sequence length="444" mass="50951">MSAISSPTVPTSSGPPAPAQPHLLSTSDALVEYSSYILEELDDLHKVEYNKKGRKYRFVSNNGGFQRVRQEDKHLIVYPEDPTLLLSFYSAYLILYNINQGEIFKEFPSFCCTILGLAKSLESNHWYEEENSSVLHLKNSKVDPRDVVLAEADAFVRKHPITDEHVRQGINLLICSKLNFLHTDHHVGTKLEGYYLRLYIEEYFGEEALASHDVLVALKSCVHWGNIKGVLYKLDVPHIATNDELVLNFASFPDPSQELKDNVYERYPSGTSKYSLLKKSIDLIAESKYARLIHLDPDVFDVKWLYQLCHDIEVNPIKYHLRSKAKSLYDEEPVNLAELGAKNNLAANKLFQFISLVINFIPTEDYGFLLQNSKIPKVEEKLIEENEALYHEMSDLAQKVEAYEKKLWDTGDIVARLQQDINWSVRESAYNQIMGARHEYENGD</sequence>
<protein>
    <submittedName>
        <fullName evidence="3">Uncharacterized protein</fullName>
    </submittedName>
</protein>
<keyword evidence="4" id="KW-1185">Reference proteome</keyword>
<accession>A0ABP0ZVX7</accession>
<name>A0ABP0ZVX7_9ASCO</name>
<organism evidence="3 4">
    <name type="scientific">Lodderomyces beijingensis</name>
    <dbReference type="NCBI Taxonomy" id="1775926"/>
    <lineage>
        <taxon>Eukaryota</taxon>
        <taxon>Fungi</taxon>
        <taxon>Dikarya</taxon>
        <taxon>Ascomycota</taxon>
        <taxon>Saccharomycotina</taxon>
        <taxon>Pichiomycetes</taxon>
        <taxon>Debaryomycetaceae</taxon>
        <taxon>Candida/Lodderomyces clade</taxon>
        <taxon>Lodderomyces</taxon>
    </lineage>
</organism>
<feature type="region of interest" description="Disordered" evidence="2">
    <location>
        <begin position="1"/>
        <end position="20"/>
    </location>
</feature>
<dbReference type="GeneID" id="92211080"/>